<keyword evidence="1" id="KW-0812">Transmembrane</keyword>
<dbReference type="AlphaFoldDB" id="A0A1I4NLX7"/>
<organism evidence="3 4">
    <name type="scientific">Methylobacterium pseudosasicola</name>
    <dbReference type="NCBI Taxonomy" id="582667"/>
    <lineage>
        <taxon>Bacteria</taxon>
        <taxon>Pseudomonadati</taxon>
        <taxon>Pseudomonadota</taxon>
        <taxon>Alphaproteobacteria</taxon>
        <taxon>Hyphomicrobiales</taxon>
        <taxon>Methylobacteriaceae</taxon>
        <taxon>Methylobacterium</taxon>
    </lineage>
</organism>
<evidence type="ECO:0000313" key="4">
    <source>
        <dbReference type="Proteomes" id="UP000199048"/>
    </source>
</evidence>
<feature type="signal peptide" evidence="2">
    <location>
        <begin position="1"/>
        <end position="22"/>
    </location>
</feature>
<dbReference type="RefSeq" id="WP_167367776.1">
    <property type="nucleotide sequence ID" value="NZ_FOTK01000021.1"/>
</dbReference>
<dbReference type="EMBL" id="FOTK01000021">
    <property type="protein sequence ID" value="SFM16163.1"/>
    <property type="molecule type" value="Genomic_DNA"/>
</dbReference>
<name>A0A1I4NLX7_9HYPH</name>
<protein>
    <submittedName>
        <fullName evidence="3">Uncharacterized protein</fullName>
    </submittedName>
</protein>
<accession>A0A1I4NLX7</accession>
<dbReference type="Proteomes" id="UP000199048">
    <property type="component" value="Unassembled WGS sequence"/>
</dbReference>
<sequence>MIERFLLRVVISAGGAPAVALAAHAHLSTPGDVAVCVCAGFVGLFLGLTAAACEPGGR</sequence>
<evidence type="ECO:0000256" key="2">
    <source>
        <dbReference type="SAM" id="SignalP"/>
    </source>
</evidence>
<evidence type="ECO:0000313" key="3">
    <source>
        <dbReference type="EMBL" id="SFM16163.1"/>
    </source>
</evidence>
<feature type="transmembrane region" description="Helical" evidence="1">
    <location>
        <begin position="32"/>
        <end position="53"/>
    </location>
</feature>
<keyword evidence="2" id="KW-0732">Signal</keyword>
<dbReference type="STRING" id="582667.SAMN05192568_102146"/>
<proteinExistence type="predicted"/>
<feature type="chain" id="PRO_5011796511" evidence="2">
    <location>
        <begin position="23"/>
        <end position="58"/>
    </location>
</feature>
<gene>
    <name evidence="3" type="ORF">SAMN05192568_102146</name>
</gene>
<keyword evidence="4" id="KW-1185">Reference proteome</keyword>
<evidence type="ECO:0000256" key="1">
    <source>
        <dbReference type="SAM" id="Phobius"/>
    </source>
</evidence>
<reference evidence="4" key="1">
    <citation type="submission" date="2016-10" db="EMBL/GenBank/DDBJ databases">
        <authorList>
            <person name="Varghese N."/>
            <person name="Submissions S."/>
        </authorList>
    </citation>
    <scope>NUCLEOTIDE SEQUENCE [LARGE SCALE GENOMIC DNA]</scope>
    <source>
        <strain evidence="4">BL36</strain>
    </source>
</reference>
<keyword evidence="1" id="KW-0472">Membrane</keyword>
<keyword evidence="1" id="KW-1133">Transmembrane helix</keyword>